<evidence type="ECO:0000256" key="5">
    <source>
        <dbReference type="ARBA" id="ARBA00022692"/>
    </source>
</evidence>
<evidence type="ECO:0000313" key="12">
    <source>
        <dbReference type="Proteomes" id="UP000779809"/>
    </source>
</evidence>
<accession>A0A932A9U5</accession>
<comment type="subcellular location">
    <subcellularLocation>
        <location evidence="1">Cell membrane</location>
        <topology evidence="1">Multi-pass membrane protein</topology>
    </subcellularLocation>
</comment>
<dbReference type="GO" id="GO:0006493">
    <property type="term" value="P:protein O-linked glycosylation"/>
    <property type="evidence" value="ECO:0007669"/>
    <property type="project" value="InterPro"/>
</dbReference>
<feature type="transmembrane region" description="Helical" evidence="9">
    <location>
        <begin position="210"/>
        <end position="228"/>
    </location>
</feature>
<feature type="transmembrane region" description="Helical" evidence="9">
    <location>
        <begin position="84"/>
        <end position="105"/>
    </location>
</feature>
<evidence type="ECO:0000256" key="7">
    <source>
        <dbReference type="ARBA" id="ARBA00023136"/>
    </source>
</evidence>
<comment type="caution">
    <text evidence="11">The sequence shown here is derived from an EMBL/GenBank/DDBJ whole genome shotgun (WGS) entry which is preliminary data.</text>
</comment>
<feature type="transmembrane region" description="Helical" evidence="9">
    <location>
        <begin position="168"/>
        <end position="198"/>
    </location>
</feature>
<dbReference type="GO" id="GO:0009103">
    <property type="term" value="P:lipopolysaccharide biosynthetic process"/>
    <property type="evidence" value="ECO:0007669"/>
    <property type="project" value="UniProtKB-ARBA"/>
</dbReference>
<evidence type="ECO:0000259" key="10">
    <source>
        <dbReference type="Pfam" id="PF02366"/>
    </source>
</evidence>
<feature type="transmembrane region" description="Helical" evidence="9">
    <location>
        <begin position="366"/>
        <end position="388"/>
    </location>
</feature>
<feature type="transmembrane region" description="Helical" evidence="9">
    <location>
        <begin position="394"/>
        <end position="414"/>
    </location>
</feature>
<feature type="region of interest" description="Disordered" evidence="8">
    <location>
        <begin position="554"/>
        <end position="575"/>
    </location>
</feature>
<feature type="transmembrane region" description="Helical" evidence="9">
    <location>
        <begin position="7"/>
        <end position="28"/>
    </location>
</feature>
<proteinExistence type="predicted"/>
<keyword evidence="4" id="KW-0808">Transferase</keyword>
<dbReference type="Pfam" id="PF02366">
    <property type="entry name" value="PMT"/>
    <property type="match status" value="1"/>
</dbReference>
<gene>
    <name evidence="11" type="ORF">HYX28_10700</name>
</gene>
<dbReference type="AlphaFoldDB" id="A0A932A9U5"/>
<evidence type="ECO:0000313" key="11">
    <source>
        <dbReference type="EMBL" id="MBI2679237.1"/>
    </source>
</evidence>
<dbReference type="InterPro" id="IPR050297">
    <property type="entry name" value="LipidA_mod_glycosyltrf_83"/>
</dbReference>
<dbReference type="GO" id="GO:0010041">
    <property type="term" value="P:response to iron(III) ion"/>
    <property type="evidence" value="ECO:0007669"/>
    <property type="project" value="TreeGrafter"/>
</dbReference>
<evidence type="ECO:0000256" key="9">
    <source>
        <dbReference type="SAM" id="Phobius"/>
    </source>
</evidence>
<name>A0A932A9U5_9BACT</name>
<protein>
    <submittedName>
        <fullName evidence="11">Glycosyltransferase family 39 protein</fullName>
    </submittedName>
</protein>
<feature type="transmembrane region" description="Helical" evidence="9">
    <location>
        <begin position="137"/>
        <end position="156"/>
    </location>
</feature>
<sequence length="575" mass="63008">MRDRNLLIEIATVAGFCAFLQYFGAAAIGLTGADEPRYAQIAREMLARGDWVTPVLYGHAWFEKPVLYCWSAMVSYKMFGVSDWAARLPAATFATAAVFGVYAFLRRFARGAELDGALMTASPVALIGFARSAGPDMLLAASFTLAMLGWMAWRLTLTAEAQERRWLLVFYFFSAAGMLAKGPVAPALAGLVVVVFALVRREPRTILRTLWLPGIALFLLVALPWYVVVQMRNPEFFRAFIIEHNVARFATNLYQHRQPFWYYVPVILLGTLPWTVYWLAAVVEAAPRLWRPLGGERATTPLAAGERATTAMLQQFLLVWMFAVVGFFSIAQSKLPGYILPALPACTVLVADYVERKRAEKGNFTLLTLHAGILAVLVAGVLLVPYAMAQAANAPRVTAGVLAMLVFLGVAFTVYRRGLRLLRFATVAPLLVLLAFLLRLGAPVLDAKVSYRQAAAALDALDNRSSKVAIYKVRREAGYGIAYYRGQPVVWYEPTYFDQPAGIPPGDHMVVGPAGAEEGIARAAGGRRVSRVGEYAPQKLVFYWVSANPVHGGQSTVHSGPKPVHSGQSAVDRGR</sequence>
<dbReference type="GO" id="GO:0000030">
    <property type="term" value="F:mannosyltransferase activity"/>
    <property type="evidence" value="ECO:0007669"/>
    <property type="project" value="InterPro"/>
</dbReference>
<dbReference type="PANTHER" id="PTHR33908:SF3">
    <property type="entry name" value="UNDECAPRENYL PHOSPHATE-ALPHA-4-AMINO-4-DEOXY-L-ARABINOSE ARABINOSYL TRANSFERASE"/>
    <property type="match status" value="1"/>
</dbReference>
<keyword evidence="7 9" id="KW-0472">Membrane</keyword>
<keyword evidence="5 9" id="KW-0812">Transmembrane</keyword>
<evidence type="ECO:0000256" key="3">
    <source>
        <dbReference type="ARBA" id="ARBA00022676"/>
    </source>
</evidence>
<feature type="transmembrane region" description="Helical" evidence="9">
    <location>
        <begin position="421"/>
        <end position="442"/>
    </location>
</feature>
<dbReference type="InterPro" id="IPR003342">
    <property type="entry name" value="ArnT-like_N"/>
</dbReference>
<keyword evidence="2" id="KW-1003">Cell membrane</keyword>
<feature type="domain" description="ArnT-like N-terminal" evidence="10">
    <location>
        <begin position="34"/>
        <end position="236"/>
    </location>
</feature>
<dbReference type="GO" id="GO:0016763">
    <property type="term" value="F:pentosyltransferase activity"/>
    <property type="evidence" value="ECO:0007669"/>
    <property type="project" value="TreeGrafter"/>
</dbReference>
<dbReference type="GO" id="GO:0005886">
    <property type="term" value="C:plasma membrane"/>
    <property type="evidence" value="ECO:0007669"/>
    <property type="project" value="UniProtKB-SubCell"/>
</dbReference>
<evidence type="ECO:0000256" key="2">
    <source>
        <dbReference type="ARBA" id="ARBA00022475"/>
    </source>
</evidence>
<keyword evidence="6 9" id="KW-1133">Transmembrane helix</keyword>
<feature type="transmembrane region" description="Helical" evidence="9">
    <location>
        <begin position="338"/>
        <end position="354"/>
    </location>
</feature>
<evidence type="ECO:0000256" key="1">
    <source>
        <dbReference type="ARBA" id="ARBA00004651"/>
    </source>
</evidence>
<feature type="transmembrane region" description="Helical" evidence="9">
    <location>
        <begin position="316"/>
        <end position="332"/>
    </location>
</feature>
<dbReference type="EMBL" id="JACPNR010000013">
    <property type="protein sequence ID" value="MBI2679237.1"/>
    <property type="molecule type" value="Genomic_DNA"/>
</dbReference>
<feature type="transmembrane region" description="Helical" evidence="9">
    <location>
        <begin position="260"/>
        <end position="283"/>
    </location>
</feature>
<dbReference type="Proteomes" id="UP000779809">
    <property type="component" value="Unassembled WGS sequence"/>
</dbReference>
<keyword evidence="3" id="KW-0328">Glycosyltransferase</keyword>
<evidence type="ECO:0000256" key="6">
    <source>
        <dbReference type="ARBA" id="ARBA00022989"/>
    </source>
</evidence>
<evidence type="ECO:0000256" key="4">
    <source>
        <dbReference type="ARBA" id="ARBA00022679"/>
    </source>
</evidence>
<organism evidence="11 12">
    <name type="scientific">Candidatus Korobacter versatilis</name>
    <dbReference type="NCBI Taxonomy" id="658062"/>
    <lineage>
        <taxon>Bacteria</taxon>
        <taxon>Pseudomonadati</taxon>
        <taxon>Acidobacteriota</taxon>
        <taxon>Terriglobia</taxon>
        <taxon>Terriglobales</taxon>
        <taxon>Candidatus Korobacteraceae</taxon>
        <taxon>Candidatus Korobacter</taxon>
    </lineage>
</organism>
<evidence type="ECO:0000256" key="8">
    <source>
        <dbReference type="SAM" id="MobiDB-lite"/>
    </source>
</evidence>
<reference evidence="11" key="1">
    <citation type="submission" date="2020-07" db="EMBL/GenBank/DDBJ databases">
        <title>Huge and variable diversity of episymbiotic CPR bacteria and DPANN archaea in groundwater ecosystems.</title>
        <authorList>
            <person name="He C.Y."/>
            <person name="Keren R."/>
            <person name="Whittaker M."/>
            <person name="Farag I.F."/>
            <person name="Doudna J."/>
            <person name="Cate J.H.D."/>
            <person name="Banfield J.F."/>
        </authorList>
    </citation>
    <scope>NUCLEOTIDE SEQUENCE</scope>
    <source>
        <strain evidence="11">NC_groundwater_580_Pr5_B-0.1um_64_19</strain>
    </source>
</reference>
<dbReference type="PANTHER" id="PTHR33908">
    <property type="entry name" value="MANNOSYLTRANSFERASE YKCB-RELATED"/>
    <property type="match status" value="1"/>
</dbReference>